<evidence type="ECO:0000256" key="4">
    <source>
        <dbReference type="ARBA" id="ARBA00022691"/>
    </source>
</evidence>
<dbReference type="EMBL" id="NHOC01000008">
    <property type="protein sequence ID" value="OUM20073.1"/>
    <property type="molecule type" value="Genomic_DNA"/>
</dbReference>
<comment type="catalytic activity">
    <reaction evidence="5">
        <text>Co-precorrin-5B + S-adenosyl-L-methionine = Co-precorrin-6A + S-adenosyl-L-homocysteine</text>
        <dbReference type="Rhea" id="RHEA:26285"/>
        <dbReference type="ChEBI" id="CHEBI:57856"/>
        <dbReference type="ChEBI" id="CHEBI:59789"/>
        <dbReference type="ChEBI" id="CHEBI:60063"/>
        <dbReference type="ChEBI" id="CHEBI:60064"/>
        <dbReference type="EC" id="2.1.1.195"/>
    </reaction>
</comment>
<dbReference type="GO" id="GO:0019251">
    <property type="term" value="P:anaerobic cobalamin biosynthetic process"/>
    <property type="evidence" value="ECO:0007669"/>
    <property type="project" value="UniProtKB-UniRule"/>
</dbReference>
<evidence type="ECO:0000256" key="1">
    <source>
        <dbReference type="ARBA" id="ARBA00022573"/>
    </source>
</evidence>
<gene>
    <name evidence="5" type="primary">cbiD</name>
    <name evidence="6" type="ORF">CBW42_10055</name>
</gene>
<comment type="pathway">
    <text evidence="5">Cofactor biosynthesis; adenosylcobalamin biosynthesis; cob(II)yrinate a,c-diamide from sirohydrochlorin (anaerobic route): step 6/10.</text>
</comment>
<keyword evidence="1 5" id="KW-0169">Cobalamin biosynthesis</keyword>
<dbReference type="InterPro" id="IPR036074">
    <property type="entry name" value="CbiD_sf"/>
</dbReference>
<dbReference type="InterPro" id="IPR002748">
    <property type="entry name" value="CbiD"/>
</dbReference>
<evidence type="ECO:0000256" key="3">
    <source>
        <dbReference type="ARBA" id="ARBA00022679"/>
    </source>
</evidence>
<keyword evidence="7" id="KW-1185">Reference proteome</keyword>
<dbReference type="Pfam" id="PF01888">
    <property type="entry name" value="CbiD"/>
    <property type="match status" value="1"/>
</dbReference>
<keyword evidence="2 5" id="KW-0489">Methyltransferase</keyword>
<reference evidence="6 7" key="1">
    <citation type="submission" date="2017-05" db="EMBL/GenBank/DDBJ databases">
        <title>Butyricicoccus porcorum sp. nov. a butyrate-producing bacterium from the swine intestinal tract.</title>
        <authorList>
            <person name="Trachsel J."/>
            <person name="Humphrey S."/>
            <person name="Allen H.K."/>
        </authorList>
    </citation>
    <scope>NUCLEOTIDE SEQUENCE [LARGE SCALE GENOMIC DNA]</scope>
    <source>
        <strain evidence="6">BB10</strain>
    </source>
</reference>
<dbReference type="GO" id="GO:0043780">
    <property type="term" value="F:cobalt-precorrin-5B C1-methyltransferase activity"/>
    <property type="evidence" value="ECO:0007669"/>
    <property type="project" value="RHEA"/>
</dbReference>
<dbReference type="OrthoDB" id="6439987at2"/>
<dbReference type="Proteomes" id="UP000194903">
    <property type="component" value="Unassembled WGS sequence"/>
</dbReference>
<evidence type="ECO:0000256" key="5">
    <source>
        <dbReference type="HAMAP-Rule" id="MF_00787"/>
    </source>
</evidence>
<dbReference type="UniPathway" id="UPA00148">
    <property type="reaction ID" value="UER00227"/>
</dbReference>
<evidence type="ECO:0000256" key="2">
    <source>
        <dbReference type="ARBA" id="ARBA00022603"/>
    </source>
</evidence>
<sequence length="383" mass="40820">MNRYVVKNQKKLALGYTTGSCAAAAAKAAAIALLTGNPVRQVQLMTPKGIELLLDVEDMTRTPDCVRCAVRKDAGDDPDITHGMLVYAAVCNIPHGIDIDGGKGVGRVTRPGLAQPVGTAAINPGPRRQIARALEETAAEYGYTGGFSVEISIPHGEETAARTFNPNLGIVGGLSVLGTSGIVEPMSEQALIDTIHLDIDARYAAGERTLLLCPGNYGEDFARDTLGLDITRGVKCSNFIGEALDYAVYRGFCGVLLVGHAGKLIKLAAGVFQTHSAYADARQEIFASHAALCGAAVETVRALMDAVTVDACLEILQREKLDRQVLDSISHKILAHLTHRTSTKAGRPFAVEYVIFTNTYGVLMQTVGAAACIEARREQENRQ</sequence>
<name>A0A252F2P6_9FIRM</name>
<comment type="caution">
    <text evidence="6">The sequence shown here is derived from an EMBL/GenBank/DDBJ whole genome shotgun (WGS) entry which is preliminary data.</text>
</comment>
<dbReference type="EC" id="2.1.1.195" evidence="5"/>
<evidence type="ECO:0000313" key="6">
    <source>
        <dbReference type="EMBL" id="OUM20073.1"/>
    </source>
</evidence>
<comment type="function">
    <text evidence="5">Catalyzes the methylation of C-1 in cobalt-precorrin-5B to form cobalt-precorrin-6A.</text>
</comment>
<dbReference type="PANTHER" id="PTHR35863:SF1">
    <property type="entry name" value="COBALT-PRECORRIN-5B C(1)-METHYLTRANSFERASE"/>
    <property type="match status" value="1"/>
</dbReference>
<dbReference type="PANTHER" id="PTHR35863">
    <property type="entry name" value="COBALT-PRECORRIN-5B C(1)-METHYLTRANSFERASE"/>
    <property type="match status" value="1"/>
</dbReference>
<dbReference type="SUPFAM" id="SSF111342">
    <property type="entry name" value="CbiD-like"/>
    <property type="match status" value="1"/>
</dbReference>
<accession>A0A252F2P6</accession>
<keyword evidence="3 5" id="KW-0808">Transferase</keyword>
<evidence type="ECO:0000313" key="7">
    <source>
        <dbReference type="Proteomes" id="UP000194903"/>
    </source>
</evidence>
<proteinExistence type="inferred from homology"/>
<dbReference type="PIRSF" id="PIRSF026782">
    <property type="entry name" value="CbiD"/>
    <property type="match status" value="1"/>
</dbReference>
<dbReference type="NCBIfam" id="TIGR00312">
    <property type="entry name" value="cbiD"/>
    <property type="match status" value="1"/>
</dbReference>
<dbReference type="HAMAP" id="MF_00787">
    <property type="entry name" value="CbiD"/>
    <property type="match status" value="1"/>
</dbReference>
<dbReference type="Gene3D" id="3.30.2110.10">
    <property type="entry name" value="CbiD-like"/>
    <property type="match status" value="1"/>
</dbReference>
<dbReference type="GO" id="GO:0032259">
    <property type="term" value="P:methylation"/>
    <property type="evidence" value="ECO:0007669"/>
    <property type="project" value="UniProtKB-KW"/>
</dbReference>
<dbReference type="AlphaFoldDB" id="A0A252F2P6"/>
<organism evidence="6 7">
    <name type="scientific">Butyricicoccus porcorum</name>
    <dbReference type="NCBI Taxonomy" id="1945634"/>
    <lineage>
        <taxon>Bacteria</taxon>
        <taxon>Bacillati</taxon>
        <taxon>Bacillota</taxon>
        <taxon>Clostridia</taxon>
        <taxon>Eubacteriales</taxon>
        <taxon>Butyricicoccaceae</taxon>
        <taxon>Butyricicoccus</taxon>
    </lineage>
</organism>
<comment type="similarity">
    <text evidence="5">Belongs to the CbiD family.</text>
</comment>
<dbReference type="RefSeq" id="WP_087020834.1">
    <property type="nucleotide sequence ID" value="NZ_CP178353.1"/>
</dbReference>
<keyword evidence="4 5" id="KW-0949">S-adenosyl-L-methionine</keyword>
<protein>
    <recommendedName>
        <fullName evidence="5">Cobalt-precorrin-5B C(1)-methyltransferase</fullName>
        <ecNumber evidence="5">2.1.1.195</ecNumber>
    </recommendedName>
    <alternativeName>
        <fullName evidence="5">Cobalt-precorrin-6A synthase</fullName>
    </alternativeName>
</protein>